<proteinExistence type="predicted"/>
<dbReference type="AlphaFoldDB" id="A0A026W891"/>
<organism evidence="1 2">
    <name type="scientific">Ooceraea biroi</name>
    <name type="common">Clonal raider ant</name>
    <name type="synonym">Cerapachys biroi</name>
    <dbReference type="NCBI Taxonomy" id="2015173"/>
    <lineage>
        <taxon>Eukaryota</taxon>
        <taxon>Metazoa</taxon>
        <taxon>Ecdysozoa</taxon>
        <taxon>Arthropoda</taxon>
        <taxon>Hexapoda</taxon>
        <taxon>Insecta</taxon>
        <taxon>Pterygota</taxon>
        <taxon>Neoptera</taxon>
        <taxon>Endopterygota</taxon>
        <taxon>Hymenoptera</taxon>
        <taxon>Apocrita</taxon>
        <taxon>Aculeata</taxon>
        <taxon>Formicoidea</taxon>
        <taxon>Formicidae</taxon>
        <taxon>Dorylinae</taxon>
        <taxon>Ooceraea</taxon>
    </lineage>
</organism>
<evidence type="ECO:0000313" key="1">
    <source>
        <dbReference type="EMBL" id="EZA51239.1"/>
    </source>
</evidence>
<reference evidence="1 2" key="1">
    <citation type="journal article" date="2014" name="Curr. Biol.">
        <title>The genome of the clonal raider ant Cerapachys biroi.</title>
        <authorList>
            <person name="Oxley P.R."/>
            <person name="Ji L."/>
            <person name="Fetter-Pruneda I."/>
            <person name="McKenzie S.K."/>
            <person name="Li C."/>
            <person name="Hu H."/>
            <person name="Zhang G."/>
            <person name="Kronauer D.J."/>
        </authorList>
    </citation>
    <scope>NUCLEOTIDE SEQUENCE [LARGE SCALE GENOMIC DNA]</scope>
</reference>
<gene>
    <name evidence="1" type="ORF">X777_09916</name>
</gene>
<name>A0A026W891_OOCBI</name>
<dbReference type="EMBL" id="KK107405">
    <property type="protein sequence ID" value="EZA51239.1"/>
    <property type="molecule type" value="Genomic_DNA"/>
</dbReference>
<sequence length="62" mass="6995">MLKMKRDPAEVIVGGEDSELTRDRSSFARELATSYLCTGCPKNLLLCEYSKDHRCITVSIDQ</sequence>
<dbReference type="Proteomes" id="UP000053097">
    <property type="component" value="Unassembled WGS sequence"/>
</dbReference>
<protein>
    <submittedName>
        <fullName evidence="1">Uncharacterized protein</fullName>
    </submittedName>
</protein>
<accession>A0A026W891</accession>
<evidence type="ECO:0000313" key="2">
    <source>
        <dbReference type="Proteomes" id="UP000053097"/>
    </source>
</evidence>
<keyword evidence="2" id="KW-1185">Reference proteome</keyword>